<dbReference type="STRING" id="145388.A0A0D2JLY4"/>
<name>A0A0D2JLY4_9CHLO</name>
<dbReference type="Pfam" id="PF20429">
    <property type="entry name" value="Tab2-like_C"/>
    <property type="match status" value="1"/>
</dbReference>
<gene>
    <name evidence="4" type="ORF">MNEG_7749</name>
</gene>
<proteinExistence type="predicted"/>
<feature type="domain" description="RNA-binding protein Tab2/Atab2 C-terminal" evidence="3">
    <location>
        <begin position="151"/>
        <end position="306"/>
    </location>
</feature>
<evidence type="ECO:0000313" key="5">
    <source>
        <dbReference type="Proteomes" id="UP000054498"/>
    </source>
</evidence>
<evidence type="ECO:0000259" key="3">
    <source>
        <dbReference type="Pfam" id="PF20429"/>
    </source>
</evidence>
<keyword evidence="5" id="KW-1185">Reference proteome</keyword>
<dbReference type="GeneID" id="25740625"/>
<evidence type="ECO:0000259" key="2">
    <source>
        <dbReference type="Pfam" id="PF06485"/>
    </source>
</evidence>
<organism evidence="4 5">
    <name type="scientific">Monoraphidium neglectum</name>
    <dbReference type="NCBI Taxonomy" id="145388"/>
    <lineage>
        <taxon>Eukaryota</taxon>
        <taxon>Viridiplantae</taxon>
        <taxon>Chlorophyta</taxon>
        <taxon>core chlorophytes</taxon>
        <taxon>Chlorophyceae</taxon>
        <taxon>CS clade</taxon>
        <taxon>Sphaeropleales</taxon>
        <taxon>Selenastraceae</taxon>
        <taxon>Monoraphidium</taxon>
    </lineage>
</organism>
<reference evidence="4 5" key="1">
    <citation type="journal article" date="2013" name="BMC Genomics">
        <title>Reconstruction of the lipid metabolism for the microalga Monoraphidium neglectum from its genome sequence reveals characteristics suitable for biofuel production.</title>
        <authorList>
            <person name="Bogen C."/>
            <person name="Al-Dilaimi A."/>
            <person name="Albersmeier A."/>
            <person name="Wichmann J."/>
            <person name="Grundmann M."/>
            <person name="Rupp O."/>
            <person name="Lauersen K.J."/>
            <person name="Blifernez-Klassen O."/>
            <person name="Kalinowski J."/>
            <person name="Goesmann A."/>
            <person name="Mussgnug J.H."/>
            <person name="Kruse O."/>
        </authorList>
    </citation>
    <scope>NUCLEOTIDE SEQUENCE [LARGE SCALE GENOMIC DNA]</scope>
    <source>
        <strain evidence="4 5">SAG 48.87</strain>
    </source>
</reference>
<dbReference type="EMBL" id="KK101622">
    <property type="protein sequence ID" value="KIZ00213.1"/>
    <property type="molecule type" value="Genomic_DNA"/>
</dbReference>
<dbReference type="AlphaFoldDB" id="A0A0D2JLY4"/>
<feature type="region of interest" description="Disordered" evidence="1">
    <location>
        <begin position="1"/>
        <end position="27"/>
    </location>
</feature>
<sequence length="313" mass="34457">MQSAQAAAAAVDEASSSGAPSNAAPTSDTWELDFCSRPLLDERGKKVWELVVTDTSRSFEYTQYFPNSKINSIELRKALEALLQRPGAVVPEKARFFRGQMQTIITKALGDVGIKALPSRRCFSIMSLLEERLESVYKVDPRYSDKATTMFNIDLGVPEPLPDALRGEKWAFVQLPLGPLLDMLKTVEEGNMFGATMSLASAGLADLPRDILVPGVAVFSRRAMPLAAWTNGLEIAGVKADVERSCLILETGVNQRWRYGGWRASPDSIEEAQGWEDAKEGTRGLHFLAVQPDPDSEDLTGLWLLQDRMPPNV</sequence>
<dbReference type="KEGG" id="mng:MNEG_7749"/>
<dbReference type="RefSeq" id="XP_013899232.1">
    <property type="nucleotide sequence ID" value="XM_014043778.1"/>
</dbReference>
<dbReference type="OrthoDB" id="3833at2759"/>
<evidence type="ECO:0000313" key="4">
    <source>
        <dbReference type="EMBL" id="KIZ00213.1"/>
    </source>
</evidence>
<dbReference type="PANTHER" id="PTHR34556:SF2">
    <property type="entry name" value="PROTEIN TAB2 HOMOLOG, CHLOROPLASTIC"/>
    <property type="match status" value="1"/>
</dbReference>
<evidence type="ECO:0000256" key="1">
    <source>
        <dbReference type="SAM" id="MobiDB-lite"/>
    </source>
</evidence>
<dbReference type="GO" id="GO:0003723">
    <property type="term" value="F:RNA binding"/>
    <property type="evidence" value="ECO:0007669"/>
    <property type="project" value="InterPro"/>
</dbReference>
<dbReference type="InterPro" id="IPR009472">
    <property type="entry name" value="Tab2-like"/>
</dbReference>
<protein>
    <submittedName>
        <fullName evidence="4">Uncharacterized protein</fullName>
    </submittedName>
</protein>
<dbReference type="Proteomes" id="UP000054498">
    <property type="component" value="Unassembled WGS sequence"/>
</dbReference>
<feature type="domain" description="RNA-binding protein Tab2-like N-terminal" evidence="2">
    <location>
        <begin position="29"/>
        <end position="132"/>
    </location>
</feature>
<accession>A0A0D2JLY4</accession>
<dbReference type="InterPro" id="IPR046761">
    <property type="entry name" value="Tab2-like_C"/>
</dbReference>
<dbReference type="InterPro" id="IPR046760">
    <property type="entry name" value="Tab2-like_N"/>
</dbReference>
<dbReference type="PANTHER" id="PTHR34556">
    <property type="match status" value="1"/>
</dbReference>
<dbReference type="Pfam" id="PF06485">
    <property type="entry name" value="Tab2-like_N"/>
    <property type="match status" value="1"/>
</dbReference>